<protein>
    <submittedName>
        <fullName evidence="1">Putative vacuolar protein sorting-associated protein</fullName>
    </submittedName>
</protein>
<accession>A0A6A4MUY7</accession>
<dbReference type="AlphaFoldDB" id="A0A6A4MUY7"/>
<sequence length="53" mass="5613">MLIFAGIKLTHEGDGFASGVIDLGGLQVTQISAFNKVWSTRNCGLDNKGATIF</sequence>
<dbReference type="PANTHER" id="PTHR48152">
    <property type="entry name" value="F1C9.34 PROTEIN"/>
    <property type="match status" value="1"/>
</dbReference>
<dbReference type="EMBL" id="WOCE01000025">
    <property type="protein sequence ID" value="KAE9584953.1"/>
    <property type="molecule type" value="Genomic_DNA"/>
</dbReference>
<dbReference type="InterPro" id="IPR009291">
    <property type="entry name" value="Vps62"/>
</dbReference>
<dbReference type="OrthoDB" id="1423673at2759"/>
<dbReference type="Pfam" id="PF06101">
    <property type="entry name" value="Vps62"/>
    <property type="match status" value="1"/>
</dbReference>
<name>A0A6A4MUY7_LUPAL</name>
<organism evidence="1 2">
    <name type="scientific">Lupinus albus</name>
    <name type="common">White lupine</name>
    <name type="synonym">Lupinus termis</name>
    <dbReference type="NCBI Taxonomy" id="3870"/>
    <lineage>
        <taxon>Eukaryota</taxon>
        <taxon>Viridiplantae</taxon>
        <taxon>Streptophyta</taxon>
        <taxon>Embryophyta</taxon>
        <taxon>Tracheophyta</taxon>
        <taxon>Spermatophyta</taxon>
        <taxon>Magnoliopsida</taxon>
        <taxon>eudicotyledons</taxon>
        <taxon>Gunneridae</taxon>
        <taxon>Pentapetalae</taxon>
        <taxon>rosids</taxon>
        <taxon>fabids</taxon>
        <taxon>Fabales</taxon>
        <taxon>Fabaceae</taxon>
        <taxon>Papilionoideae</taxon>
        <taxon>50 kb inversion clade</taxon>
        <taxon>genistoids sensu lato</taxon>
        <taxon>core genistoids</taxon>
        <taxon>Genisteae</taxon>
        <taxon>Lupinus</taxon>
    </lineage>
</organism>
<evidence type="ECO:0000313" key="2">
    <source>
        <dbReference type="Proteomes" id="UP000447434"/>
    </source>
</evidence>
<dbReference type="PANTHER" id="PTHR48152:SF3">
    <property type="entry name" value="DUF946 FAMILY PROTEIN (DUF946)"/>
    <property type="match status" value="1"/>
</dbReference>
<keyword evidence="2" id="KW-1185">Reference proteome</keyword>
<comment type="caution">
    <text evidence="1">The sequence shown here is derived from an EMBL/GenBank/DDBJ whole genome shotgun (WGS) entry which is preliminary data.</text>
</comment>
<proteinExistence type="predicted"/>
<reference evidence="2" key="1">
    <citation type="journal article" date="2020" name="Nat. Commun.">
        <title>Genome sequence of the cluster root forming white lupin.</title>
        <authorList>
            <person name="Hufnagel B."/>
            <person name="Marques A."/>
            <person name="Soriano A."/>
            <person name="Marques L."/>
            <person name="Divol F."/>
            <person name="Doumas P."/>
            <person name="Sallet E."/>
            <person name="Mancinotti D."/>
            <person name="Carrere S."/>
            <person name="Marande W."/>
            <person name="Arribat S."/>
            <person name="Keller J."/>
            <person name="Huneau C."/>
            <person name="Blein T."/>
            <person name="Aime D."/>
            <person name="Laguerre M."/>
            <person name="Taylor J."/>
            <person name="Schubert V."/>
            <person name="Nelson M."/>
            <person name="Geu-Flores F."/>
            <person name="Crespi M."/>
            <person name="Gallardo-Guerrero K."/>
            <person name="Delaux P.-M."/>
            <person name="Salse J."/>
            <person name="Berges H."/>
            <person name="Guyot R."/>
            <person name="Gouzy J."/>
            <person name="Peret B."/>
        </authorList>
    </citation>
    <scope>NUCLEOTIDE SEQUENCE [LARGE SCALE GENOMIC DNA]</scope>
    <source>
        <strain evidence="2">cv. Amiga</strain>
    </source>
</reference>
<gene>
    <name evidence="1" type="ORF">Lalb_Chr25g0283891</name>
</gene>
<dbReference type="Proteomes" id="UP000447434">
    <property type="component" value="Chromosome 25"/>
</dbReference>
<evidence type="ECO:0000313" key="1">
    <source>
        <dbReference type="EMBL" id="KAE9584953.1"/>
    </source>
</evidence>